<dbReference type="InterPro" id="IPR040976">
    <property type="entry name" value="Pkinase_fungal"/>
</dbReference>
<proteinExistence type="predicted"/>
<dbReference type="Proteomes" id="UP000663888">
    <property type="component" value="Unassembled WGS sequence"/>
</dbReference>
<protein>
    <recommendedName>
        <fullName evidence="2">Fungal-type protein kinase domain-containing protein</fullName>
    </recommendedName>
</protein>
<dbReference type="PANTHER" id="PTHR38248:SF2">
    <property type="entry name" value="FUNK1 11"/>
    <property type="match status" value="1"/>
</dbReference>
<feature type="compositionally biased region" description="Polar residues" evidence="1">
    <location>
        <begin position="696"/>
        <end position="715"/>
    </location>
</feature>
<evidence type="ECO:0000313" key="4">
    <source>
        <dbReference type="Proteomes" id="UP000663888"/>
    </source>
</evidence>
<dbReference type="Pfam" id="PF17667">
    <property type="entry name" value="Pkinase_fungal"/>
    <property type="match status" value="1"/>
</dbReference>
<evidence type="ECO:0000259" key="2">
    <source>
        <dbReference type="Pfam" id="PF17667"/>
    </source>
</evidence>
<dbReference type="AlphaFoldDB" id="A0A8H2WR80"/>
<dbReference type="EMBL" id="CAJMWX010000110">
    <property type="protein sequence ID" value="CAE6401945.1"/>
    <property type="molecule type" value="Genomic_DNA"/>
</dbReference>
<reference evidence="3" key="1">
    <citation type="submission" date="2021-01" db="EMBL/GenBank/DDBJ databases">
        <authorList>
            <person name="Kaushik A."/>
        </authorList>
    </citation>
    <scope>NUCLEOTIDE SEQUENCE</scope>
    <source>
        <strain evidence="3">AG4-R118</strain>
    </source>
</reference>
<gene>
    <name evidence="3" type="ORF">RDB_LOCUS4373</name>
</gene>
<feature type="region of interest" description="Disordered" evidence="1">
    <location>
        <begin position="1"/>
        <end position="27"/>
    </location>
</feature>
<dbReference type="PANTHER" id="PTHR38248">
    <property type="entry name" value="FUNK1 6"/>
    <property type="match status" value="1"/>
</dbReference>
<comment type="caution">
    <text evidence="3">The sequence shown here is derived from an EMBL/GenBank/DDBJ whole genome shotgun (WGS) entry which is preliminary data.</text>
</comment>
<feature type="region of interest" description="Disordered" evidence="1">
    <location>
        <begin position="693"/>
        <end position="715"/>
    </location>
</feature>
<feature type="compositionally biased region" description="Polar residues" evidence="1">
    <location>
        <begin position="1"/>
        <end position="11"/>
    </location>
</feature>
<feature type="domain" description="Fungal-type protein kinase" evidence="2">
    <location>
        <begin position="307"/>
        <end position="569"/>
    </location>
</feature>
<accession>A0A8H2WR80</accession>
<evidence type="ECO:0000313" key="3">
    <source>
        <dbReference type="EMBL" id="CAE6401945.1"/>
    </source>
</evidence>
<organism evidence="3 4">
    <name type="scientific">Rhizoctonia solani</name>
    <dbReference type="NCBI Taxonomy" id="456999"/>
    <lineage>
        <taxon>Eukaryota</taxon>
        <taxon>Fungi</taxon>
        <taxon>Dikarya</taxon>
        <taxon>Basidiomycota</taxon>
        <taxon>Agaricomycotina</taxon>
        <taxon>Agaricomycetes</taxon>
        <taxon>Cantharellales</taxon>
        <taxon>Ceratobasidiaceae</taxon>
        <taxon>Rhizoctonia</taxon>
    </lineage>
</organism>
<dbReference type="InterPro" id="IPR011009">
    <property type="entry name" value="Kinase-like_dom_sf"/>
</dbReference>
<sequence>MSIHLTSSSSPIKAGGPPCESRTASEAQKDARGLNLVTEVSWEDFVQGYLSSGSCELFSQWEEDQMRLVEQIKEVPSGQEKTLYQSQGDAPLLSLLNSVSKRVSQSRGGSKTQTLVFHSYDAHPIENVYPGPDQKPDLIVSWSDSHVLEGSSVSNSTSNSSTPSKRPTWLDVVAVGEVKLRNTRHYQLANYVRHLLRHHPELNAVLGFAVQPKGYQLVYHDARVIHRSTRVEWSPGPIHALVDRLYDSPFRDGSMAVLVSETGSPSWATKIGEDVMISQYTHSSLGPGQRRFTNLAVDLKSGISMSLFIKDIWRDERRRFYEALLYEMAHRAQNLAGLMTISHHGYVQDEVGRPIRTTSLGSESGTRYKMRIATKDIGRPLDNIQTLREFLCVMYDACVVQRNLYRKCRILHRDISDGNIMLAPNTPGYSEISAAGYADVKFVNQILAHNVDAKPNPTCLLVDLGNGADLKIPSGQGALAERTGTPKFIARSVSSGRVLDFGTHRTDFARMPKLRGRSRELYESAYGTSYEEPYSTIDDGPWPTNEPLVDFKHQLFHDAESTFWVIAWTLVRSARKGYQPEKDWNSDFKTFISTMKNHYPSPDTQDNRLFPESEAVWRSYLHGDLADLAPMLCQMYAYIRPEWAFRPKLHAEHVHEAIMRLLLIEIVRIDDDNANIPLAVGIRSLPRMQADRRSTHQSWSTSGLSTGISHLQSRTRSSLEPPLYVPRENVASENVVLGRKRSGSHLDEQADHRRSPVFTPTELKSDTNFVEWAKPKVQEIRWGDFGTLLKPEQGKAGANKGEE</sequence>
<name>A0A8H2WR80_9AGAM</name>
<evidence type="ECO:0000256" key="1">
    <source>
        <dbReference type="SAM" id="MobiDB-lite"/>
    </source>
</evidence>
<dbReference type="SUPFAM" id="SSF56112">
    <property type="entry name" value="Protein kinase-like (PK-like)"/>
    <property type="match status" value="1"/>
</dbReference>
<feature type="compositionally biased region" description="Basic and acidic residues" evidence="1">
    <location>
        <begin position="744"/>
        <end position="754"/>
    </location>
</feature>
<feature type="region of interest" description="Disordered" evidence="1">
    <location>
        <begin position="739"/>
        <end position="760"/>
    </location>
</feature>